<dbReference type="EMBL" id="RAYQ01000012">
    <property type="protein sequence ID" value="RKI90885.1"/>
    <property type="molecule type" value="Genomic_DNA"/>
</dbReference>
<evidence type="ECO:0000313" key="2">
    <source>
        <dbReference type="Proteomes" id="UP000280696"/>
    </source>
</evidence>
<protein>
    <submittedName>
        <fullName evidence="1">Uncharacterized protein</fullName>
    </submittedName>
</protein>
<proteinExistence type="predicted"/>
<dbReference type="Pfam" id="PF20069">
    <property type="entry name" value="DUF6465"/>
    <property type="match status" value="1"/>
</dbReference>
<organism evidence="1 2">
    <name type="scientific">Parablautia intestinalis</name>
    <dbReference type="NCBI Taxonomy" id="2320100"/>
    <lineage>
        <taxon>Bacteria</taxon>
        <taxon>Bacillati</taxon>
        <taxon>Bacillota</taxon>
        <taxon>Clostridia</taxon>
        <taxon>Lachnospirales</taxon>
        <taxon>Lachnospiraceae</taxon>
        <taxon>Parablautia</taxon>
    </lineage>
</organism>
<reference evidence="1 2" key="1">
    <citation type="submission" date="2018-09" db="EMBL/GenBank/DDBJ databases">
        <title>Murine metabolic-syndrome-specific gut microbial biobank.</title>
        <authorList>
            <person name="Liu C."/>
        </authorList>
    </citation>
    <scope>NUCLEOTIDE SEQUENCE [LARGE SCALE GENOMIC DNA]</scope>
    <source>
        <strain evidence="1 2">0.1xD8-82</strain>
    </source>
</reference>
<comment type="caution">
    <text evidence="1">The sequence shown here is derived from an EMBL/GenBank/DDBJ whole genome shotgun (WGS) entry which is preliminary data.</text>
</comment>
<keyword evidence="2" id="KW-1185">Reference proteome</keyword>
<dbReference type="Proteomes" id="UP000280696">
    <property type="component" value="Unassembled WGS sequence"/>
</dbReference>
<gene>
    <name evidence="1" type="ORF">D7V94_12255</name>
</gene>
<dbReference type="InterPro" id="IPR046313">
    <property type="entry name" value="DUF6465"/>
</dbReference>
<sequence length="158" mass="17601">MKGKIFSCVKGVYIMAETKKGTTKAIAKADSEEVKAAPEAEVKEPVKKPAVKKDVAAKKPAIKKVAAKKETVAKKETEVKSTPAKRTVKKAQVVENITFQFNDRSYTPADLMKSCKDVWKYDLEGKEEDLKSIELYVKPEENRAYFVINGDITGNFPI</sequence>
<evidence type="ECO:0000313" key="1">
    <source>
        <dbReference type="EMBL" id="RKI90885.1"/>
    </source>
</evidence>
<name>A0A3A9AWZ9_9FIRM</name>
<accession>A0A3A9AWZ9</accession>
<dbReference type="AlphaFoldDB" id="A0A3A9AWZ9"/>